<dbReference type="Proteomes" id="UP000188268">
    <property type="component" value="Unassembled WGS sequence"/>
</dbReference>
<dbReference type="Gramene" id="OMO54454">
    <property type="protein sequence ID" value="OMO54454"/>
    <property type="gene ID" value="CCACVL1_27777"/>
</dbReference>
<name>A0A1R3G8N9_COCAP</name>
<accession>A0A1R3G8N9</accession>
<proteinExistence type="predicted"/>
<dbReference type="EMBL" id="AWWV01014972">
    <property type="protein sequence ID" value="OMO54454.1"/>
    <property type="molecule type" value="Genomic_DNA"/>
</dbReference>
<sequence length="36" mass="3514">MAPHINCSIKPLQSGGATTHTGTGSGEEKATMAAAS</sequence>
<evidence type="ECO:0000313" key="2">
    <source>
        <dbReference type="EMBL" id="OMO54454.1"/>
    </source>
</evidence>
<comment type="caution">
    <text evidence="2">The sequence shown here is derived from an EMBL/GenBank/DDBJ whole genome shotgun (WGS) entry which is preliminary data.</text>
</comment>
<gene>
    <name evidence="2" type="ORF">CCACVL1_27777</name>
</gene>
<evidence type="ECO:0000313" key="3">
    <source>
        <dbReference type="Proteomes" id="UP000188268"/>
    </source>
</evidence>
<reference evidence="2 3" key="1">
    <citation type="submission" date="2013-09" db="EMBL/GenBank/DDBJ databases">
        <title>Corchorus capsularis genome sequencing.</title>
        <authorList>
            <person name="Alam M."/>
            <person name="Haque M.S."/>
            <person name="Islam M.S."/>
            <person name="Emdad E.M."/>
            <person name="Islam M.M."/>
            <person name="Ahmed B."/>
            <person name="Halim A."/>
            <person name="Hossen Q.M.M."/>
            <person name="Hossain M.Z."/>
            <person name="Ahmed R."/>
            <person name="Khan M.M."/>
            <person name="Islam R."/>
            <person name="Rashid M.M."/>
            <person name="Khan S.A."/>
            <person name="Rahman M.S."/>
            <person name="Alam M."/>
        </authorList>
    </citation>
    <scope>NUCLEOTIDE SEQUENCE [LARGE SCALE GENOMIC DNA]</scope>
    <source>
        <strain evidence="3">cv. CVL-1</strain>
        <tissue evidence="2">Whole seedling</tissue>
    </source>
</reference>
<feature type="region of interest" description="Disordered" evidence="1">
    <location>
        <begin position="1"/>
        <end position="36"/>
    </location>
</feature>
<keyword evidence="3" id="KW-1185">Reference proteome</keyword>
<dbReference type="AlphaFoldDB" id="A0A1R3G8N9"/>
<evidence type="ECO:0000256" key="1">
    <source>
        <dbReference type="SAM" id="MobiDB-lite"/>
    </source>
</evidence>
<organism evidence="2 3">
    <name type="scientific">Corchorus capsularis</name>
    <name type="common">Jute</name>
    <dbReference type="NCBI Taxonomy" id="210143"/>
    <lineage>
        <taxon>Eukaryota</taxon>
        <taxon>Viridiplantae</taxon>
        <taxon>Streptophyta</taxon>
        <taxon>Embryophyta</taxon>
        <taxon>Tracheophyta</taxon>
        <taxon>Spermatophyta</taxon>
        <taxon>Magnoliopsida</taxon>
        <taxon>eudicotyledons</taxon>
        <taxon>Gunneridae</taxon>
        <taxon>Pentapetalae</taxon>
        <taxon>rosids</taxon>
        <taxon>malvids</taxon>
        <taxon>Malvales</taxon>
        <taxon>Malvaceae</taxon>
        <taxon>Grewioideae</taxon>
        <taxon>Apeibeae</taxon>
        <taxon>Corchorus</taxon>
    </lineage>
</organism>
<protein>
    <submittedName>
        <fullName evidence="2">Uncharacterized protein</fullName>
    </submittedName>
</protein>